<organism evidence="1 2">
    <name type="scientific">Citricoccus parietis</name>
    <dbReference type="NCBI Taxonomy" id="592307"/>
    <lineage>
        <taxon>Bacteria</taxon>
        <taxon>Bacillati</taxon>
        <taxon>Actinomycetota</taxon>
        <taxon>Actinomycetes</taxon>
        <taxon>Micrococcales</taxon>
        <taxon>Micrococcaceae</taxon>
        <taxon>Citricoccus</taxon>
    </lineage>
</organism>
<reference evidence="1 2" key="1">
    <citation type="submission" date="2024-09" db="EMBL/GenBank/DDBJ databases">
        <authorList>
            <person name="Sun Q."/>
            <person name="Mori K."/>
        </authorList>
    </citation>
    <scope>NUCLEOTIDE SEQUENCE [LARGE SCALE GENOMIC DNA]</scope>
    <source>
        <strain evidence="1 2">CCM 7609</strain>
    </source>
</reference>
<evidence type="ECO:0000313" key="1">
    <source>
        <dbReference type="EMBL" id="MFB9074940.1"/>
    </source>
</evidence>
<proteinExistence type="predicted"/>
<dbReference type="Proteomes" id="UP001589575">
    <property type="component" value="Unassembled WGS sequence"/>
</dbReference>
<dbReference type="EMBL" id="JBHMFI010000004">
    <property type="protein sequence ID" value="MFB9074940.1"/>
    <property type="molecule type" value="Genomic_DNA"/>
</dbReference>
<evidence type="ECO:0000313" key="2">
    <source>
        <dbReference type="Proteomes" id="UP001589575"/>
    </source>
</evidence>
<protein>
    <submittedName>
        <fullName evidence="1">Uncharacterized protein</fullName>
    </submittedName>
</protein>
<gene>
    <name evidence="1" type="ORF">ACFFX0_28640</name>
</gene>
<sequence length="168" mass="18035">MQLHGGARGLRGDVPGVVGQVLGPVDVDEDVLAAGLKDRRVQRRVAVALADPVLAGQVLPVQGGQDSDGVQLRPGTDGTLVRPVQFRLQGFLEIAQSALTDGQGRVVELDVVPAQFRLERRIVDGVQDLAIQRRRLGRLIHQVQFQLQADPPRSGEVAAGKVVLQLPQ</sequence>
<comment type="caution">
    <text evidence="1">The sequence shown here is derived from an EMBL/GenBank/DDBJ whole genome shotgun (WGS) entry which is preliminary data.</text>
</comment>
<keyword evidence="2" id="KW-1185">Reference proteome</keyword>
<accession>A0ABV5G7M9</accession>
<name>A0ABV5G7M9_9MICC</name>